<gene>
    <name evidence="2" type="ORF">PGLA1383_LOCUS5869</name>
</gene>
<dbReference type="Proteomes" id="UP000654075">
    <property type="component" value="Unassembled WGS sequence"/>
</dbReference>
<evidence type="ECO:0000313" key="2">
    <source>
        <dbReference type="EMBL" id="CAE8587026.1"/>
    </source>
</evidence>
<feature type="region of interest" description="Disordered" evidence="1">
    <location>
        <begin position="326"/>
        <end position="374"/>
    </location>
</feature>
<feature type="compositionally biased region" description="Low complexity" evidence="1">
    <location>
        <begin position="344"/>
        <end position="363"/>
    </location>
</feature>
<accession>A0A813DMZ6</accession>
<name>A0A813DMZ6_POLGL</name>
<sequence length="374" mass="42766">MSNGCVTKDRVFFFNQGRGVGLHGDKSDQFFEDHCFLVESCNMLEANEYASFSDFCLFHDKGRQDQEEMVACKGHFFTQCPSTLGRQKRPRNIFLYPPIHEGPVHAPEEFHVPKGWEWPTQEAKDHLARDIALSQEDVTLGSVYPAPLRAWLIEVAIPCYFGTATHDGRSFSRFTPYEQWSVLSHLANKGACTFAADLSFELSLFWVPSEFRKLYLDFDPEARHSPCLLPDLCGNGRARCWKCTAKLVRISQSWGDVPSHAQIIVRHLRMWHASACYGQDNLIGHALPVHICGADCPFKRYTSKKFDAEYHKTRDVRQPQYSNWERWEEQEAAGEEGSNLPPWRSSSQQGTSSSATRSPSTRVSKTDERLEGWF</sequence>
<evidence type="ECO:0000313" key="3">
    <source>
        <dbReference type="Proteomes" id="UP000654075"/>
    </source>
</evidence>
<proteinExistence type="predicted"/>
<dbReference type="EMBL" id="CAJNNV010002336">
    <property type="protein sequence ID" value="CAE8587026.1"/>
    <property type="molecule type" value="Genomic_DNA"/>
</dbReference>
<comment type="caution">
    <text evidence="2">The sequence shown here is derived from an EMBL/GenBank/DDBJ whole genome shotgun (WGS) entry which is preliminary data.</text>
</comment>
<feature type="compositionally biased region" description="Basic and acidic residues" evidence="1">
    <location>
        <begin position="364"/>
        <end position="374"/>
    </location>
</feature>
<protein>
    <submittedName>
        <fullName evidence="2">Uncharacterized protein</fullName>
    </submittedName>
</protein>
<organism evidence="2 3">
    <name type="scientific">Polarella glacialis</name>
    <name type="common">Dinoflagellate</name>
    <dbReference type="NCBI Taxonomy" id="89957"/>
    <lineage>
        <taxon>Eukaryota</taxon>
        <taxon>Sar</taxon>
        <taxon>Alveolata</taxon>
        <taxon>Dinophyceae</taxon>
        <taxon>Suessiales</taxon>
        <taxon>Suessiaceae</taxon>
        <taxon>Polarella</taxon>
    </lineage>
</organism>
<dbReference type="AlphaFoldDB" id="A0A813DMZ6"/>
<reference evidence="2" key="1">
    <citation type="submission" date="2021-02" db="EMBL/GenBank/DDBJ databases">
        <authorList>
            <person name="Dougan E. K."/>
            <person name="Rhodes N."/>
            <person name="Thang M."/>
            <person name="Chan C."/>
        </authorList>
    </citation>
    <scope>NUCLEOTIDE SEQUENCE</scope>
</reference>
<keyword evidence="3" id="KW-1185">Reference proteome</keyword>
<evidence type="ECO:0000256" key="1">
    <source>
        <dbReference type="SAM" id="MobiDB-lite"/>
    </source>
</evidence>